<name>A0A401TH98_CHIPU</name>
<evidence type="ECO:0000313" key="3">
    <source>
        <dbReference type="Proteomes" id="UP000287033"/>
    </source>
</evidence>
<feature type="compositionally biased region" description="Gly residues" evidence="1">
    <location>
        <begin position="47"/>
        <end position="58"/>
    </location>
</feature>
<proteinExistence type="predicted"/>
<reference evidence="2 3" key="1">
    <citation type="journal article" date="2018" name="Nat. Ecol. Evol.">
        <title>Shark genomes provide insights into elasmobranch evolution and the origin of vertebrates.</title>
        <authorList>
            <person name="Hara Y"/>
            <person name="Yamaguchi K"/>
            <person name="Onimaru K"/>
            <person name="Kadota M"/>
            <person name="Koyanagi M"/>
            <person name="Keeley SD"/>
            <person name="Tatsumi K"/>
            <person name="Tanaka K"/>
            <person name="Motone F"/>
            <person name="Kageyama Y"/>
            <person name="Nozu R"/>
            <person name="Adachi N"/>
            <person name="Nishimura O"/>
            <person name="Nakagawa R"/>
            <person name="Tanegashima C"/>
            <person name="Kiyatake I"/>
            <person name="Matsumoto R"/>
            <person name="Murakumo K"/>
            <person name="Nishida K"/>
            <person name="Terakita A"/>
            <person name="Kuratani S"/>
            <person name="Sato K"/>
            <person name="Hyodo S Kuraku.S."/>
        </authorList>
    </citation>
    <scope>NUCLEOTIDE SEQUENCE [LARGE SCALE GENOMIC DNA]</scope>
</reference>
<comment type="caution">
    <text evidence="2">The sequence shown here is derived from an EMBL/GenBank/DDBJ whole genome shotgun (WGS) entry which is preliminary data.</text>
</comment>
<keyword evidence="3" id="KW-1185">Reference proteome</keyword>
<gene>
    <name evidence="2" type="ORF">chiPu_0025565</name>
</gene>
<evidence type="ECO:0000313" key="2">
    <source>
        <dbReference type="EMBL" id="GCC41986.1"/>
    </source>
</evidence>
<evidence type="ECO:0000256" key="1">
    <source>
        <dbReference type="SAM" id="MobiDB-lite"/>
    </source>
</evidence>
<feature type="region of interest" description="Disordered" evidence="1">
    <location>
        <begin position="1"/>
        <end position="73"/>
    </location>
</feature>
<dbReference type="Proteomes" id="UP000287033">
    <property type="component" value="Unassembled WGS sequence"/>
</dbReference>
<protein>
    <submittedName>
        <fullName evidence="2">Uncharacterized protein</fullName>
    </submittedName>
</protein>
<accession>A0A401TH98</accession>
<dbReference type="AlphaFoldDB" id="A0A401TH98"/>
<sequence>MQWRGGTSTRERRSGTRLVETRTKAGGRDRSALRMAGMAHQSMTGRPIGGQRGGGGAAGSAAVPPFVRRPIHR</sequence>
<dbReference type="EMBL" id="BEZZ01061248">
    <property type="protein sequence ID" value="GCC41986.1"/>
    <property type="molecule type" value="Genomic_DNA"/>
</dbReference>
<feature type="compositionally biased region" description="Basic and acidic residues" evidence="1">
    <location>
        <begin position="9"/>
        <end position="32"/>
    </location>
</feature>
<organism evidence="2 3">
    <name type="scientific">Chiloscyllium punctatum</name>
    <name type="common">Brownbanded bambooshark</name>
    <name type="synonym">Hemiscyllium punctatum</name>
    <dbReference type="NCBI Taxonomy" id="137246"/>
    <lineage>
        <taxon>Eukaryota</taxon>
        <taxon>Metazoa</taxon>
        <taxon>Chordata</taxon>
        <taxon>Craniata</taxon>
        <taxon>Vertebrata</taxon>
        <taxon>Chondrichthyes</taxon>
        <taxon>Elasmobranchii</taxon>
        <taxon>Galeomorphii</taxon>
        <taxon>Galeoidea</taxon>
        <taxon>Orectolobiformes</taxon>
        <taxon>Hemiscylliidae</taxon>
        <taxon>Chiloscyllium</taxon>
    </lineage>
</organism>